<gene>
    <name evidence="1" type="ordered locus">Dester_0372</name>
</gene>
<evidence type="ECO:0000313" key="2">
    <source>
        <dbReference type="Proteomes" id="UP000007102"/>
    </source>
</evidence>
<keyword evidence="2" id="KW-1185">Reference proteome</keyword>
<proteinExistence type="predicted"/>
<evidence type="ECO:0000313" key="1">
    <source>
        <dbReference type="EMBL" id="ADY73027.1"/>
    </source>
</evidence>
<dbReference type="RefSeq" id="WP_013637985.1">
    <property type="nucleotide sequence ID" value="NC_015185.1"/>
</dbReference>
<dbReference type="eggNOG" id="ENOG5033SIP">
    <property type="taxonomic scope" value="Bacteria"/>
</dbReference>
<dbReference type="STRING" id="868864.Dester_0372"/>
<dbReference type="EMBL" id="CP002543">
    <property type="protein sequence ID" value="ADY73027.1"/>
    <property type="molecule type" value="Genomic_DNA"/>
</dbReference>
<sequence length="498" mass="58609">MRIYFGYPDSFFKDKNFRLKDLFLREIGVKYETVPVEVRRKLLSLLDNLEQKSYLYLNGIVYDAIDILEFAFFSLSIEDLQEIVLPGYLYGKSTFLIRNLFDNLLERRVSVYYDFNFFSQKTLVVNIGYKKTSLSIGGKLITILPVGEYHFVDILGNYLFNRFILEVGISNRDLRKKGERGKLLDKFRSFAGQVLFKNRKEIFLENFRYKRSIEKEEVRLAISPYTGLCNYGDFIEKPVDISSSVVLSLYSYEELFRERAPIEKIILIGRLTFPFEDVLGKIFPIPIEKLDGKEMIGLSAVNPIFKVSLRKIDFPLDGRFPNLKIPSLDSSDEINVSLLRKYYNKQDLKGIFLIEKLTEKQLSDKEKEQFIFELLSILKRSSYRTKESILYLNYAISALSKLDIPENLFQKVLEEMIEKAFNWFLPIETKMNILYFCYKFSDKLKDERFKIFLPLLLTYIRDKKLTEGERNFIRTAVETTFSKIKISLRGQDEISRIS</sequence>
<name>F0S284_DESTD</name>
<dbReference type="HOGENOM" id="CLU_572272_0_0_0"/>
<dbReference type="AlphaFoldDB" id="F0S284"/>
<organism evidence="1 2">
    <name type="scientific">Desulfurobacterium thermolithotrophum (strain DSM 11699 / BSA)</name>
    <dbReference type="NCBI Taxonomy" id="868864"/>
    <lineage>
        <taxon>Bacteria</taxon>
        <taxon>Pseudomonadati</taxon>
        <taxon>Aquificota</taxon>
        <taxon>Aquificia</taxon>
        <taxon>Desulfurobacteriales</taxon>
        <taxon>Desulfurobacteriaceae</taxon>
        <taxon>Desulfurobacterium</taxon>
    </lineage>
</organism>
<dbReference type="KEGG" id="dte:Dester_0372"/>
<dbReference type="OrthoDB" id="9938at2"/>
<accession>F0S284</accession>
<dbReference type="Proteomes" id="UP000007102">
    <property type="component" value="Chromosome"/>
</dbReference>
<dbReference type="InParanoid" id="F0S284"/>
<protein>
    <submittedName>
        <fullName evidence="1">Uncharacterized protein</fullName>
    </submittedName>
</protein>
<reference evidence="2" key="2">
    <citation type="submission" date="2011-02" db="EMBL/GenBank/DDBJ databases">
        <title>The complete genome of Desulfurobacterium thermolithotrophum DSM 11699.</title>
        <authorList>
            <consortium name="US DOE Joint Genome Institute (JGI-PGF)"/>
            <person name="Lucas S."/>
            <person name="Copeland A."/>
            <person name="Lapidus A."/>
            <person name="Bruce D."/>
            <person name="Goodwin L."/>
            <person name="Pitluck S."/>
            <person name="Kyrpides N."/>
            <person name="Mavromatis K."/>
            <person name="Pagani I."/>
            <person name="Ivanova N."/>
            <person name="Mikhailova N."/>
            <person name="Daligault H."/>
            <person name="Detter J.C."/>
            <person name="Tapia R."/>
            <person name="Han C."/>
            <person name="Land M."/>
            <person name="Hauser L."/>
            <person name="Markowitz V."/>
            <person name="Cheng J.-F."/>
            <person name="Hugenholtz P."/>
            <person name="Woyke T."/>
            <person name="Wu D."/>
            <person name="Spring S."/>
            <person name="Brambilla E."/>
            <person name="Klenk H.-P."/>
            <person name="Eisen J.A."/>
        </authorList>
    </citation>
    <scope>NUCLEOTIDE SEQUENCE [LARGE SCALE GENOMIC DNA]</scope>
    <source>
        <strain evidence="2">DSM 11699 / BSA</strain>
    </source>
</reference>
<reference evidence="1 2" key="1">
    <citation type="journal article" date="2011" name="Stand. Genomic Sci.">
        <title>Complete genome sequence of the thermophilic sulfur-reducer Desulfurobacterium thermolithotrophum type strain (BSA(T)) from a deep-sea hydrothermal vent.</title>
        <authorList>
            <person name="Goker M."/>
            <person name="Daligault H."/>
            <person name="Mwirichia R."/>
            <person name="Lapidus A."/>
            <person name="Lucas S."/>
            <person name="Deshpande S."/>
            <person name="Pagani I."/>
            <person name="Tapia R."/>
            <person name="Cheng J.F."/>
            <person name="Goodwin L."/>
            <person name="Pitluck S."/>
            <person name="Liolios K."/>
            <person name="Ivanova N."/>
            <person name="Mavromatis K."/>
            <person name="Mikhailova N."/>
            <person name="Pati A."/>
            <person name="Chen A."/>
            <person name="Palaniappan K."/>
            <person name="Han C."/>
            <person name="Land M."/>
            <person name="Hauser L."/>
            <person name="Pan C."/>
            <person name="Brambilla E.M."/>
            <person name="Rohde M."/>
            <person name="Spring S."/>
            <person name="Sikorski J."/>
            <person name="Wirth R."/>
            <person name="Detter J.C."/>
            <person name="Woyke T."/>
            <person name="Bristow J."/>
            <person name="Eisen J.A."/>
            <person name="Markowitz V."/>
            <person name="Hugenholtz P."/>
            <person name="Kyrpides N.C."/>
            <person name="Klenk H.P."/>
        </authorList>
    </citation>
    <scope>NUCLEOTIDE SEQUENCE [LARGE SCALE GENOMIC DNA]</scope>
    <source>
        <strain evidence="2">DSM 11699 / BSA</strain>
    </source>
</reference>